<evidence type="ECO:0000256" key="18">
    <source>
        <dbReference type="SAM" id="Coils"/>
    </source>
</evidence>
<keyword evidence="7 17" id="KW-0547">Nucleotide-binding</keyword>
<evidence type="ECO:0000256" key="1">
    <source>
        <dbReference type="ARBA" id="ARBA00001966"/>
    </source>
</evidence>
<evidence type="ECO:0000256" key="5">
    <source>
        <dbReference type="ARBA" id="ARBA00022701"/>
    </source>
</evidence>
<dbReference type="GO" id="GO:0008017">
    <property type="term" value="F:microtubule binding"/>
    <property type="evidence" value="ECO:0007669"/>
    <property type="project" value="InterPro"/>
</dbReference>
<comment type="subcellular location">
    <subcellularLocation>
        <location evidence="3">Cytoplasm</location>
        <location evidence="3">Cytoskeleton</location>
    </subcellularLocation>
    <subcellularLocation>
        <location evidence="2">Nucleus</location>
    </subcellularLocation>
</comment>
<evidence type="ECO:0000256" key="10">
    <source>
        <dbReference type="ARBA" id="ARBA00023014"/>
    </source>
</evidence>
<accession>A0A484B0Q4</accession>
<dbReference type="PROSITE" id="PS00411">
    <property type="entry name" value="KINESIN_MOTOR_1"/>
    <property type="match status" value="1"/>
</dbReference>
<name>A0A484B0Q4_DRONA</name>
<evidence type="ECO:0000313" key="22">
    <source>
        <dbReference type="EMBL" id="TDG41411.1"/>
    </source>
</evidence>
<evidence type="ECO:0000259" key="21">
    <source>
        <dbReference type="PROSITE" id="PS51665"/>
    </source>
</evidence>
<keyword evidence="14" id="KW-0206">Cytoskeleton</keyword>
<feature type="region of interest" description="Disordered" evidence="19">
    <location>
        <begin position="1346"/>
        <end position="1402"/>
    </location>
</feature>
<evidence type="ECO:0000256" key="3">
    <source>
        <dbReference type="ARBA" id="ARBA00004245"/>
    </source>
</evidence>
<organism evidence="22 23">
    <name type="scientific">Drosophila navojoa</name>
    <name type="common">Fruit fly</name>
    <dbReference type="NCBI Taxonomy" id="7232"/>
    <lineage>
        <taxon>Eukaryota</taxon>
        <taxon>Metazoa</taxon>
        <taxon>Ecdysozoa</taxon>
        <taxon>Arthropoda</taxon>
        <taxon>Hexapoda</taxon>
        <taxon>Insecta</taxon>
        <taxon>Pterygota</taxon>
        <taxon>Neoptera</taxon>
        <taxon>Endopterygota</taxon>
        <taxon>Diptera</taxon>
        <taxon>Brachycera</taxon>
        <taxon>Muscomorpha</taxon>
        <taxon>Ephydroidea</taxon>
        <taxon>Drosophilidae</taxon>
        <taxon>Drosophila</taxon>
    </lineage>
</organism>
<dbReference type="GO" id="GO:0051536">
    <property type="term" value="F:iron-sulfur cluster binding"/>
    <property type="evidence" value="ECO:0007669"/>
    <property type="project" value="UniProtKB-KW"/>
</dbReference>
<comment type="cofactor">
    <cofactor evidence="1">
        <name>[4Fe-4S] cluster</name>
        <dbReference type="ChEBI" id="CHEBI:49883"/>
    </cofactor>
</comment>
<feature type="coiled-coil region" evidence="18">
    <location>
        <begin position="1232"/>
        <end position="1273"/>
    </location>
</feature>
<evidence type="ECO:0000256" key="19">
    <source>
        <dbReference type="SAM" id="MobiDB-lite"/>
    </source>
</evidence>
<feature type="compositionally biased region" description="Acidic residues" evidence="19">
    <location>
        <begin position="1349"/>
        <end position="1359"/>
    </location>
</feature>
<keyword evidence="15" id="KW-0539">Nucleus</keyword>
<evidence type="ECO:0000256" key="8">
    <source>
        <dbReference type="ARBA" id="ARBA00022840"/>
    </source>
</evidence>
<dbReference type="InterPro" id="IPR033467">
    <property type="entry name" value="Tesmin/TSO1-like_CXC"/>
</dbReference>
<dbReference type="PROSITE" id="PS50067">
    <property type="entry name" value="KINESIN_MOTOR_2"/>
    <property type="match status" value="1"/>
</dbReference>
<keyword evidence="11 18" id="KW-0175">Coiled coil</keyword>
<dbReference type="GO" id="GO:0005524">
    <property type="term" value="F:ATP binding"/>
    <property type="evidence" value="ECO:0007669"/>
    <property type="project" value="UniProtKB-UniRule"/>
</dbReference>
<feature type="region of interest" description="Disordered" evidence="19">
    <location>
        <begin position="1476"/>
        <end position="1522"/>
    </location>
</feature>
<evidence type="ECO:0000256" key="17">
    <source>
        <dbReference type="PROSITE-ProRule" id="PRU00283"/>
    </source>
</evidence>
<keyword evidence="4" id="KW-0963">Cytoplasm</keyword>
<dbReference type="SMART" id="SM00129">
    <property type="entry name" value="KISc"/>
    <property type="match status" value="1"/>
</dbReference>
<feature type="compositionally biased region" description="Polar residues" evidence="19">
    <location>
        <begin position="1511"/>
        <end position="1522"/>
    </location>
</feature>
<evidence type="ECO:0000256" key="16">
    <source>
        <dbReference type="ARBA" id="ARBA00034078"/>
    </source>
</evidence>
<evidence type="ECO:0000256" key="13">
    <source>
        <dbReference type="ARBA" id="ARBA00023175"/>
    </source>
</evidence>
<keyword evidence="13 17" id="KW-0505">Motor protein</keyword>
<feature type="domain" description="Kinesin motor" evidence="20">
    <location>
        <begin position="359"/>
        <end position="686"/>
    </location>
</feature>
<protein>
    <recommendedName>
        <fullName evidence="24">Kinesin motor domain-containing protein</fullName>
    </recommendedName>
</protein>
<feature type="coiled-coil region" evidence="18">
    <location>
        <begin position="935"/>
        <end position="1027"/>
    </location>
</feature>
<dbReference type="GO" id="GO:0007018">
    <property type="term" value="P:microtubule-based movement"/>
    <property type="evidence" value="ECO:0007669"/>
    <property type="project" value="InterPro"/>
</dbReference>
<sequence>MSWMKRSAATGQVTQRNFLRENKLMVRQTPLMTQRRFERESMRHGRDLHRWPPASYALPTAASLAHRSGTLPLMETQRRLFNGGRGLGRAFRMVEDRSEKQIQTEDISDEQFLSAALLKCKQVCSEGDELPVRRAVVGGQRDGDCLRRIASNFELGKVPTQRLQPSMQHRAHQRLLGYVVDTVPAQLQEKACQPDELDKLKAGSSPNSNLPNVQQLAIPDVTDVEQEPQLDQSLSARTQVSCQSHKSKCEEPPPATQAQQTTEMPKNGIEKESPCLDQDQDQVLLTESQRISLLQAAQSRQKKLIGEYNRLPLSMGTLRVRNLKLQLEQQLDLVDIDLKMLNLPQRIFGTRLRRTMSDSVTVALRVRPLVKSELDRGCRIAVQRVADGVPQVTVNRTDSFTYNYVFDSRDSQQDVYESCVRSKLKKLLQGFNVTILAYGQTGSGKTYTMGTAFNGVMDEHVGVIPRAVHEIFEETASMHNDFHFKITCSFVELYQEQFYDLFSPNKREDSTVDIREDKNRIVMPGVTEVEVTQAKHVTDELMRGSSGRAVAATAMNETSSRSHAIFTITVVATKKVGQKSVTTSKFNFVDLAGSERCSKTLASGDRFKEGVNINKGLLALGNVINVLGSGQTSGYVPYRQSKLTRLLQDSLGGNSITLMIACVSPADYNVAETVSTLRYADRALQIKNKPVVNVDPHAAEVMMLKDIIQKLRVELLAYGGGSGNVGNGDGLSLSSTEGLSAQEGRRYKEQLEKLQEDYARSERMNRKLQQELHQALIDLAENEIRAHIAEVTHDKLKLHLVELKTKLTEAAIPKAEEGGPEQDQPTNQSELEKQWRERMRDITQLVSCVDEELQQTENALQTHRKECLNVDESSSVSAESHELLDSRAEEHTMKQLCLKGELRDIDRQLTLKQELHERVARNFSKLEDDGIDEKFKQCELKVKQLESERTELLDQLRSTKMKDTSAKLAEERRKRLVLLEQEITEMRRKIMQQANIIKMREKEREKIQNLTTEIRAMKESKVKLIRAMRGESDRFRQWKMMSEKQLTQLKSKDRKMQSEMARQQNLHAKQRLVLKRKCEEAQATNKRLKDALERQRAAQAQRQRFTKEQPGATDLAAFVDRTLEVILSLIDAEYSLEQLMEDRAIINAHCKELRELANPDADQVKLLASLEEELEMRNAQIEDLQQKVCTNDLDSRIAALCDSVQSVSESRGLNKQLLKNLVQQRRDQAQSIMEQKVLVDEQRTQLNEAQQRIEELTKRLRQAEREHSELMLSQQRSYEEKVAVLLRSSHALGGNEAQNPEDLERQQIVEELLDTKEKLQQKLDRINSNTKKTPVFDESVINDSIVSDGFEDHDDDPDWVPEMKRPKKSNTSLSNGENPNSSSTSNKNHNNNNNTASNDNSLQSTIDMSSMADESRKSSKNCKCRTKCSTRRCGCFLTNTGCTSNCRCQGNCQNPTNKENSTPDAPQNETVTLASANTDGEEESDADLVKTNSFSSPAAVTEKKPRMSRLDLNTPSTKQKFF</sequence>
<comment type="caution">
    <text evidence="22">The sequence shown here is derived from an EMBL/GenBank/DDBJ whole genome shotgun (WGS) entry which is preliminary data.</text>
</comment>
<evidence type="ECO:0008006" key="24">
    <source>
        <dbReference type="Google" id="ProtNLM"/>
    </source>
</evidence>
<dbReference type="SMART" id="SM01114">
    <property type="entry name" value="CXC"/>
    <property type="match status" value="1"/>
</dbReference>
<dbReference type="InterPro" id="IPR027417">
    <property type="entry name" value="P-loop_NTPase"/>
</dbReference>
<dbReference type="Pfam" id="PF00225">
    <property type="entry name" value="Kinesin"/>
    <property type="match status" value="1"/>
</dbReference>
<dbReference type="Pfam" id="PF25764">
    <property type="entry name" value="KIF21A_4th"/>
    <property type="match status" value="1"/>
</dbReference>
<feature type="coiled-coil region" evidence="18">
    <location>
        <begin position="1071"/>
        <end position="1108"/>
    </location>
</feature>
<dbReference type="OMA" id="DAFTTHH"/>
<feature type="compositionally biased region" description="Low complexity" evidence="19">
    <location>
        <begin position="1378"/>
        <end position="1401"/>
    </location>
</feature>
<keyword evidence="12" id="KW-0238">DNA-binding</keyword>
<keyword evidence="10" id="KW-0411">Iron-sulfur</keyword>
<evidence type="ECO:0000256" key="15">
    <source>
        <dbReference type="ARBA" id="ARBA00023242"/>
    </source>
</evidence>
<feature type="binding site" evidence="17">
    <location>
        <begin position="439"/>
        <end position="446"/>
    </location>
    <ligand>
        <name>ATP</name>
        <dbReference type="ChEBI" id="CHEBI:30616"/>
    </ligand>
</feature>
<dbReference type="InterPro" id="IPR019821">
    <property type="entry name" value="Kinesin_motor_CS"/>
</dbReference>
<dbReference type="Gene3D" id="3.40.850.10">
    <property type="entry name" value="Kinesin motor domain"/>
    <property type="match status" value="1"/>
</dbReference>
<gene>
    <name evidence="22" type="ORF">AWZ03_012167</name>
</gene>
<feature type="region of interest" description="Disordered" evidence="19">
    <location>
        <begin position="224"/>
        <end position="273"/>
    </location>
</feature>
<evidence type="ECO:0000256" key="4">
    <source>
        <dbReference type="ARBA" id="ARBA00022490"/>
    </source>
</evidence>
<dbReference type="PRINTS" id="PR00380">
    <property type="entry name" value="KINESINHEAVY"/>
</dbReference>
<dbReference type="PROSITE" id="PS51665">
    <property type="entry name" value="ENKURIN"/>
    <property type="match status" value="1"/>
</dbReference>
<evidence type="ECO:0000313" key="23">
    <source>
        <dbReference type="Proteomes" id="UP000295192"/>
    </source>
</evidence>
<dbReference type="SUPFAM" id="SSF52540">
    <property type="entry name" value="P-loop containing nucleoside triphosphate hydrolases"/>
    <property type="match status" value="1"/>
</dbReference>
<evidence type="ECO:0000256" key="14">
    <source>
        <dbReference type="ARBA" id="ARBA00023212"/>
    </source>
</evidence>
<keyword evidence="8 17" id="KW-0067">ATP-binding</keyword>
<dbReference type="GO" id="GO:0005829">
    <property type="term" value="C:cytosol"/>
    <property type="evidence" value="ECO:0007669"/>
    <property type="project" value="UniProtKB-ARBA"/>
</dbReference>
<feature type="domain" description="Enkurin" evidence="21">
    <location>
        <begin position="236"/>
        <end position="349"/>
    </location>
</feature>
<dbReference type="InterPro" id="IPR036961">
    <property type="entry name" value="Kinesin_motor_dom_sf"/>
</dbReference>
<dbReference type="GO" id="GO:0005875">
    <property type="term" value="C:microtubule associated complex"/>
    <property type="evidence" value="ECO:0007669"/>
    <property type="project" value="TreeGrafter"/>
</dbReference>
<reference evidence="22 23" key="1">
    <citation type="journal article" date="2019" name="J. Hered.">
        <title>An Improved Genome Assembly for Drosophila navojoa, the Basal Species in the mojavensis Cluster.</title>
        <authorList>
            <person name="Vanderlinde T."/>
            <person name="Dupim E.G."/>
            <person name="Nazario-Yepiz N.O."/>
            <person name="Carvalho A.B."/>
        </authorList>
    </citation>
    <scope>NUCLEOTIDE SEQUENCE [LARGE SCALE GENOMIC DNA]</scope>
    <source>
        <strain evidence="22">Navoj_Jal97</strain>
        <tissue evidence="22">Whole organism</tissue>
    </source>
</reference>
<dbReference type="GO" id="GO:0003777">
    <property type="term" value="F:microtubule motor activity"/>
    <property type="evidence" value="ECO:0007669"/>
    <property type="project" value="InterPro"/>
</dbReference>
<evidence type="ECO:0000256" key="12">
    <source>
        <dbReference type="ARBA" id="ARBA00023125"/>
    </source>
</evidence>
<dbReference type="GO" id="GO:0051231">
    <property type="term" value="P:spindle elongation"/>
    <property type="evidence" value="ECO:0007669"/>
    <property type="project" value="TreeGrafter"/>
</dbReference>
<dbReference type="CDD" id="cd01372">
    <property type="entry name" value="KISc_KIF4"/>
    <property type="match status" value="1"/>
</dbReference>
<dbReference type="GO" id="GO:0003677">
    <property type="term" value="F:DNA binding"/>
    <property type="evidence" value="ECO:0007669"/>
    <property type="project" value="UniProtKB-KW"/>
</dbReference>
<evidence type="ECO:0000256" key="2">
    <source>
        <dbReference type="ARBA" id="ARBA00004123"/>
    </source>
</evidence>
<evidence type="ECO:0000256" key="7">
    <source>
        <dbReference type="ARBA" id="ARBA00022741"/>
    </source>
</evidence>
<evidence type="ECO:0000256" key="6">
    <source>
        <dbReference type="ARBA" id="ARBA00022723"/>
    </source>
</evidence>
<dbReference type="OrthoDB" id="10264920at2759"/>
<dbReference type="InterPro" id="IPR001752">
    <property type="entry name" value="Kinesin_motor_dom"/>
</dbReference>
<dbReference type="Pfam" id="PF13864">
    <property type="entry name" value="Enkurin"/>
    <property type="match status" value="1"/>
</dbReference>
<comment type="cofactor">
    <cofactor evidence="16">
        <name>[2Fe-2S] cluster</name>
        <dbReference type="ChEBI" id="CHEBI:190135"/>
    </cofactor>
</comment>
<feature type="compositionally biased region" description="Polar residues" evidence="19">
    <location>
        <begin position="229"/>
        <end position="244"/>
    </location>
</feature>
<evidence type="ECO:0000256" key="9">
    <source>
        <dbReference type="ARBA" id="ARBA00023004"/>
    </source>
</evidence>
<keyword evidence="6" id="KW-0479">Metal-binding</keyword>
<dbReference type="GO" id="GO:0007052">
    <property type="term" value="P:mitotic spindle organization"/>
    <property type="evidence" value="ECO:0007669"/>
    <property type="project" value="TreeGrafter"/>
</dbReference>
<evidence type="ECO:0000259" key="20">
    <source>
        <dbReference type="PROSITE" id="PS50067"/>
    </source>
</evidence>
<dbReference type="EMBL" id="LSRL02000357">
    <property type="protein sequence ID" value="TDG41411.1"/>
    <property type="molecule type" value="Genomic_DNA"/>
</dbReference>
<dbReference type="GO" id="GO:0046872">
    <property type="term" value="F:metal ion binding"/>
    <property type="evidence" value="ECO:0007669"/>
    <property type="project" value="UniProtKB-KW"/>
</dbReference>
<dbReference type="FunFam" id="3.40.850.10:FF:000038">
    <property type="entry name" value="chromosome-associated kinesin KIF4A"/>
    <property type="match status" value="1"/>
</dbReference>
<feature type="coiled-coil region" evidence="18">
    <location>
        <begin position="744"/>
        <end position="785"/>
    </location>
</feature>
<dbReference type="PANTHER" id="PTHR47969:SF15">
    <property type="entry name" value="CHROMOSOME-ASSOCIATED KINESIN KIF4A-RELATED"/>
    <property type="match status" value="1"/>
</dbReference>
<dbReference type="Proteomes" id="UP000295192">
    <property type="component" value="Unassembled WGS sequence"/>
</dbReference>
<dbReference type="STRING" id="7232.A0A484B0Q4"/>
<dbReference type="GO" id="GO:0005634">
    <property type="term" value="C:nucleus"/>
    <property type="evidence" value="ECO:0007669"/>
    <property type="project" value="UniProtKB-SubCell"/>
</dbReference>
<feature type="coiled-coil region" evidence="18">
    <location>
        <begin position="1136"/>
        <end position="1187"/>
    </location>
</feature>
<dbReference type="PANTHER" id="PTHR47969">
    <property type="entry name" value="CHROMOSOME-ASSOCIATED KINESIN KIF4A-RELATED"/>
    <property type="match status" value="1"/>
</dbReference>
<keyword evidence="23" id="KW-1185">Reference proteome</keyword>
<keyword evidence="5" id="KW-0493">Microtubule</keyword>
<dbReference type="GO" id="GO:0005874">
    <property type="term" value="C:microtubule"/>
    <property type="evidence" value="ECO:0007669"/>
    <property type="project" value="UniProtKB-KW"/>
</dbReference>
<keyword evidence="9" id="KW-0408">Iron</keyword>
<evidence type="ECO:0000256" key="11">
    <source>
        <dbReference type="ARBA" id="ARBA00023054"/>
    </source>
</evidence>
<proteinExistence type="inferred from homology"/>
<dbReference type="InterPro" id="IPR027640">
    <property type="entry name" value="Kinesin-like_fam"/>
</dbReference>
<dbReference type="InterPro" id="IPR027012">
    <property type="entry name" value="Enkurin_dom"/>
</dbReference>
<comment type="similarity">
    <text evidence="17">Belongs to the TRAFAC class myosin-kinesin ATPase superfamily. Kinesin family.</text>
</comment>